<accession>A0ABP0ZQ66</accession>
<dbReference type="SUPFAM" id="SSF48371">
    <property type="entry name" value="ARM repeat"/>
    <property type="match status" value="1"/>
</dbReference>
<dbReference type="RefSeq" id="XP_066831463.1">
    <property type="nucleotide sequence ID" value="XM_066974756.1"/>
</dbReference>
<dbReference type="Gene3D" id="1.25.10.10">
    <property type="entry name" value="Leucine-rich Repeat Variant"/>
    <property type="match status" value="1"/>
</dbReference>
<dbReference type="Proteomes" id="UP001497383">
    <property type="component" value="Chromosome 5"/>
</dbReference>
<comment type="subcellular location">
    <subcellularLocation>
        <location evidence="1">Nucleus</location>
    </subcellularLocation>
</comment>
<name>A0ABP0ZQ66_9ASCO</name>
<reference evidence="6 7" key="1">
    <citation type="submission" date="2024-03" db="EMBL/GenBank/DDBJ databases">
        <authorList>
            <person name="Brejova B."/>
        </authorList>
    </citation>
    <scope>NUCLEOTIDE SEQUENCE [LARGE SCALE GENOMIC DNA]</scope>
    <source>
        <strain evidence="6 7">CBS 14171</strain>
    </source>
</reference>
<protein>
    <submittedName>
        <fullName evidence="6">Uncharacterized protein</fullName>
    </submittedName>
</protein>
<dbReference type="InterPro" id="IPR011989">
    <property type="entry name" value="ARM-like"/>
</dbReference>
<evidence type="ECO:0000256" key="3">
    <source>
        <dbReference type="ARBA" id="ARBA00022448"/>
    </source>
</evidence>
<evidence type="ECO:0000313" key="7">
    <source>
        <dbReference type="Proteomes" id="UP001497383"/>
    </source>
</evidence>
<organism evidence="6 7">
    <name type="scientific">Lodderomyces beijingensis</name>
    <dbReference type="NCBI Taxonomy" id="1775926"/>
    <lineage>
        <taxon>Eukaryota</taxon>
        <taxon>Fungi</taxon>
        <taxon>Dikarya</taxon>
        <taxon>Ascomycota</taxon>
        <taxon>Saccharomycotina</taxon>
        <taxon>Pichiomycetes</taxon>
        <taxon>Debaryomycetaceae</taxon>
        <taxon>Candida/Lodderomyces clade</taxon>
        <taxon>Lodderomyces</taxon>
    </lineage>
</organism>
<comment type="similarity">
    <text evidence="2">Belongs to the importin beta family.</text>
</comment>
<gene>
    <name evidence="6" type="ORF">LODBEIA_P45250</name>
</gene>
<evidence type="ECO:0000256" key="4">
    <source>
        <dbReference type="ARBA" id="ARBA00023242"/>
    </source>
</evidence>
<keyword evidence="5" id="KW-0175">Coiled coil</keyword>
<evidence type="ECO:0000256" key="5">
    <source>
        <dbReference type="SAM" id="Coils"/>
    </source>
</evidence>
<dbReference type="InterPro" id="IPR016024">
    <property type="entry name" value="ARM-type_fold"/>
</dbReference>
<keyword evidence="3" id="KW-0813">Transport</keyword>
<keyword evidence="7" id="KW-1185">Reference proteome</keyword>
<keyword evidence="4" id="KW-0539">Nucleus</keyword>
<dbReference type="GeneID" id="92209721"/>
<evidence type="ECO:0000256" key="2">
    <source>
        <dbReference type="ARBA" id="ARBA00007991"/>
    </source>
</evidence>
<sequence length="1027" mass="117889">MLNQFNIEDIIRDIEILYTSKDAAEIHTIQDKLQTYQRSREGYEIGRLLLQHDNQTVKYFGALTITVYFNTFGVSKESYLQPFRDISQSIQQLCQDNFQGNLFIIRKLLSCMSLIFIANYKEFDPVLFMLNLESTHTAASTPTSASIDPYLQSLTDSRHLELLVIFLEVLIEDVVKFTNNSPELHHSIYKNIFQHCRALYKYLLLQHANLPLALLSISFDCLNSWIVYCSIAENQSGVRYTEDLEPFIEFTLSTFKTPVDFDKIDVYNKAVSALTEFMDNIPRVLNPFKGPINRILFADNEFGYQFLNAVFTKKNDTEGLIIMEEHQSEVDNMVNMIVTYLTLNLVQITRSLLKDETFKLLQTAIVLTNAPGTPTADENISSQFLNFWDDFANTLIDDADAIEEILAEAETTRMAYNERRDSILMEVAVVYFQKIQKVSGTDTQDFTKFRTLVADTFILFYSVLGKTLIETLCQVVGQNLVNTEAAIYLVYKIISDIQFYDDDDDEGDGDDNVEGNNGKTLELARCIRTIFDRGVLDLVAKLSPTDQQQIPISLLNLMSALPFFYKSPEGNSYLAPSFDFLFKLIHNSGNQQLSLVASRTVFRICKDTEKQLIPFLPQLEMALQEMLRNPAFDSVIRERIMYSYITIVRTLKDPAELGNKIHMILNEIWLHQQQQQQQQQQQNHLNKEMMEDYSVSLLACIKEIGSASVLPEEAEDYLDANQLQYTISYWSQDPLGIRLKILDCLRNFSLDSHLLSSNSIVTEKCCCVLKCGFGEPVPGPFTFGLDSIFSYMNAKLQSRSTSSIYYLHKLLLSTIINKYKEIEVQQVELILQAAFVEKIDAIMSDVDLISSSLEIFSAIIDVKPSLLLPTQVFSACIIPFALDAFEKHEVPTIKSTIKFWNGLVTIKKGRQEDQVFVREMMTREDENGQSLGLRLSQTLQTAFLKSPRSALDYYYPLFTTLIGKYPMDYRKWLLLVSNNLNVGKITLEKCEVQQFASKLMITRGQRMANEVLREYWLKINKLVDYKR</sequence>
<feature type="coiled-coil region" evidence="5">
    <location>
        <begin position="392"/>
        <end position="419"/>
    </location>
</feature>
<proteinExistence type="inferred from homology"/>
<evidence type="ECO:0000256" key="1">
    <source>
        <dbReference type="ARBA" id="ARBA00004123"/>
    </source>
</evidence>
<dbReference type="PANTHER" id="PTHR12363">
    <property type="entry name" value="TRANSPORTIN 3 AND IMPORTIN 13"/>
    <property type="match status" value="1"/>
</dbReference>
<dbReference type="InterPro" id="IPR051345">
    <property type="entry name" value="Importin_beta-like_NTR"/>
</dbReference>
<dbReference type="PANTHER" id="PTHR12363:SF33">
    <property type="entry name" value="IMPORTIN-13"/>
    <property type="match status" value="1"/>
</dbReference>
<dbReference type="EMBL" id="OZ022409">
    <property type="protein sequence ID" value="CAK9440425.1"/>
    <property type="molecule type" value="Genomic_DNA"/>
</dbReference>
<evidence type="ECO:0000313" key="6">
    <source>
        <dbReference type="EMBL" id="CAK9440425.1"/>
    </source>
</evidence>